<protein>
    <submittedName>
        <fullName evidence="3">Uncharacterized protein</fullName>
    </submittedName>
</protein>
<dbReference type="PANTHER" id="PTHR12558">
    <property type="entry name" value="CELL DIVISION CYCLE 16,23,27"/>
    <property type="match status" value="1"/>
</dbReference>
<dbReference type="AlphaFoldDB" id="A0A7D9H4E9"/>
<feature type="transmembrane region" description="Helical" evidence="2">
    <location>
        <begin position="42"/>
        <end position="65"/>
    </location>
</feature>
<feature type="repeat" description="TPR" evidence="1">
    <location>
        <begin position="495"/>
        <end position="528"/>
    </location>
</feature>
<dbReference type="PROSITE" id="PS50005">
    <property type="entry name" value="TPR"/>
    <property type="match status" value="2"/>
</dbReference>
<dbReference type="PANTHER" id="PTHR12558:SF33">
    <property type="entry name" value="BLL7664 PROTEIN"/>
    <property type="match status" value="1"/>
</dbReference>
<sequence length="731" mass="81249">MSLFNELKRRNVFRVAIAYVIVAWLVIQVADVVLNNITAPDWVFQVLILFLAIGFPFAVIFAWAFEMTPEGLQREHEVDRSRSITSQTGRRLDFLIIGVLVVAVGILLVDKFLLSESPMTPETVAEDVAVLKDTVPSIAVLPFANMSADESSAYFSDGLADTVLHMLAQIRELRVAARTSSFQFRGQSLDVAEIGERLNVGTILEGSVQRSGDKIRVTAQLIDVSSGYHLWSGNFDRELKDIFAIQDEIATAVVSALKVSLLGESAVVLNRDQTDNVDAYTNYLLGINDLNYWTMDSIASAISHFREAVRLDPDYVAAHSMLGRAYLENTNNGSMDLAEGLAAARVAANHALNISANSSAALAVLGLADLREGKLDTAGQILNKAVENGPNDTFALNSYAEYLLTDGRPAEGIATLRKILSLDPLSESALRKLTYILSRLEQFSEASETLARWKNIYPMSPVAGWYESWNESVQGNFAAAIAPMTHGSLLDKNDPEYLVELGILYLEMDMPTEASQWFDRAVEVNPQHPVSRAAPLWVNDYLQQNQDENFQLARELLNDRVDERSGSRSTALRVLVEHAARTGRHEVALETLDNLYPHLFDDPPYDLNVDPTATYYAGIALIQSGDNERGSYLMQSFSELEERYEEPYGVSRASFAARLILGDTDGALDKLAGLAQKRYHNFLNRLMLERSSVFDPLRNEPAFIELLDKYRENAAEQRLMLQAMNVDASEQ</sequence>
<keyword evidence="2" id="KW-0812">Transmembrane</keyword>
<evidence type="ECO:0000313" key="3">
    <source>
        <dbReference type="EMBL" id="VUX56211.1"/>
    </source>
</evidence>
<dbReference type="Gene3D" id="3.40.50.10070">
    <property type="entry name" value="TolB, N-terminal domain"/>
    <property type="match status" value="1"/>
</dbReference>
<dbReference type="Gene3D" id="1.25.40.10">
    <property type="entry name" value="Tetratricopeptide repeat domain"/>
    <property type="match status" value="2"/>
</dbReference>
<feature type="repeat" description="TPR" evidence="1">
    <location>
        <begin position="359"/>
        <end position="392"/>
    </location>
</feature>
<gene>
    <name evidence="3" type="ORF">JTBM06_V1_400004</name>
</gene>
<dbReference type="Pfam" id="PF13181">
    <property type="entry name" value="TPR_8"/>
    <property type="match status" value="1"/>
</dbReference>
<dbReference type="Pfam" id="PF13432">
    <property type="entry name" value="TPR_16"/>
    <property type="match status" value="2"/>
</dbReference>
<dbReference type="SUPFAM" id="SSF48452">
    <property type="entry name" value="TPR-like"/>
    <property type="match status" value="2"/>
</dbReference>
<dbReference type="InterPro" id="IPR019734">
    <property type="entry name" value="TPR_rpt"/>
</dbReference>
<organism evidence="3">
    <name type="scientific">uncultured Woeseiaceae bacterium</name>
    <dbReference type="NCBI Taxonomy" id="1983305"/>
    <lineage>
        <taxon>Bacteria</taxon>
        <taxon>Pseudomonadati</taxon>
        <taxon>Pseudomonadota</taxon>
        <taxon>Gammaproteobacteria</taxon>
        <taxon>Woeseiales</taxon>
        <taxon>Woeseiaceae</taxon>
        <taxon>environmental samples</taxon>
    </lineage>
</organism>
<proteinExistence type="predicted"/>
<name>A0A7D9H4E9_9GAMM</name>
<evidence type="ECO:0000256" key="2">
    <source>
        <dbReference type="SAM" id="Phobius"/>
    </source>
</evidence>
<keyword evidence="2" id="KW-1133">Transmembrane helix</keyword>
<evidence type="ECO:0000256" key="1">
    <source>
        <dbReference type="PROSITE-ProRule" id="PRU00339"/>
    </source>
</evidence>
<keyword evidence="1" id="KW-0802">TPR repeat</keyword>
<reference evidence="3" key="1">
    <citation type="submission" date="2019-07" db="EMBL/GenBank/DDBJ databases">
        <authorList>
            <person name="Weber M."/>
            <person name="Kostadinov I."/>
            <person name="Kostadinov D I."/>
        </authorList>
    </citation>
    <scope>NUCLEOTIDE SEQUENCE</scope>
    <source>
        <strain evidence="3">Gfbio:sag-sample-m06:053724c1-46a9-4a36-b237-ea2bf867836b</strain>
    </source>
</reference>
<accession>A0A7D9H4E9</accession>
<feature type="transmembrane region" description="Helical" evidence="2">
    <location>
        <begin position="92"/>
        <end position="114"/>
    </location>
</feature>
<dbReference type="InterPro" id="IPR011990">
    <property type="entry name" value="TPR-like_helical_dom_sf"/>
</dbReference>
<dbReference type="SMART" id="SM00028">
    <property type="entry name" value="TPR"/>
    <property type="match status" value="4"/>
</dbReference>
<keyword evidence="2" id="KW-0472">Membrane</keyword>
<feature type="transmembrane region" description="Helical" evidence="2">
    <location>
        <begin position="12"/>
        <end position="30"/>
    </location>
</feature>
<dbReference type="EMBL" id="LR633967">
    <property type="protein sequence ID" value="VUX56211.1"/>
    <property type="molecule type" value="Genomic_DNA"/>
</dbReference>